<dbReference type="Proteomes" id="UP000235392">
    <property type="component" value="Unassembled WGS sequence"/>
</dbReference>
<dbReference type="InterPro" id="IPR046496">
    <property type="entry name" value="DUF6589"/>
</dbReference>
<feature type="domain" description="DUF6589" evidence="2">
    <location>
        <begin position="447"/>
        <end position="847"/>
    </location>
</feature>
<evidence type="ECO:0000256" key="1">
    <source>
        <dbReference type="SAM" id="MobiDB-lite"/>
    </source>
</evidence>
<evidence type="ECO:0000313" key="3">
    <source>
        <dbReference type="EMBL" id="PLW32755.1"/>
    </source>
</evidence>
<feature type="compositionally biased region" description="Acidic residues" evidence="1">
    <location>
        <begin position="240"/>
        <end position="254"/>
    </location>
</feature>
<organism evidence="3 4">
    <name type="scientific">Puccinia coronata f. sp. avenae</name>
    <dbReference type="NCBI Taxonomy" id="200324"/>
    <lineage>
        <taxon>Eukaryota</taxon>
        <taxon>Fungi</taxon>
        <taxon>Dikarya</taxon>
        <taxon>Basidiomycota</taxon>
        <taxon>Pucciniomycotina</taxon>
        <taxon>Pucciniomycetes</taxon>
        <taxon>Pucciniales</taxon>
        <taxon>Pucciniaceae</taxon>
        <taxon>Puccinia</taxon>
    </lineage>
</organism>
<dbReference type="AlphaFoldDB" id="A0A2N5U4R8"/>
<accession>A0A2N5U4R8</accession>
<name>A0A2N5U4R8_9BASI</name>
<evidence type="ECO:0000313" key="4">
    <source>
        <dbReference type="Proteomes" id="UP000235392"/>
    </source>
</evidence>
<reference evidence="3 4" key="1">
    <citation type="submission" date="2017-11" db="EMBL/GenBank/DDBJ databases">
        <title>De novo assembly and phasing of dikaryotic genomes from two isolates of Puccinia coronata f. sp. avenae, the causal agent of oat crown rust.</title>
        <authorList>
            <person name="Miller M.E."/>
            <person name="Zhang Y."/>
            <person name="Omidvar V."/>
            <person name="Sperschneider J."/>
            <person name="Schwessinger B."/>
            <person name="Raley C."/>
            <person name="Palmer J.M."/>
            <person name="Garnica D."/>
            <person name="Upadhyaya N."/>
            <person name="Rathjen J."/>
            <person name="Taylor J.M."/>
            <person name="Park R.F."/>
            <person name="Dodds P.N."/>
            <person name="Hirsch C.D."/>
            <person name="Kianian S.F."/>
            <person name="Figueroa M."/>
        </authorList>
    </citation>
    <scope>NUCLEOTIDE SEQUENCE [LARGE SCALE GENOMIC DNA]</scope>
    <source>
        <strain evidence="3">12SD80</strain>
    </source>
</reference>
<protein>
    <recommendedName>
        <fullName evidence="2">DUF6589 domain-containing protein</fullName>
    </recommendedName>
</protein>
<proteinExistence type="predicted"/>
<comment type="caution">
    <text evidence="3">The sequence shown here is derived from an EMBL/GenBank/DDBJ whole genome shotgun (WGS) entry which is preliminary data.</text>
</comment>
<sequence length="928" mass="103950">MDTANGDLNPPAASQGQRNLKTSVGKILSICDQIAKHQLDPKKFILGFLTLQDTELAYKRRFWGTPDGITSTVTVLNAIRDLVVSQRGGQNAWTDFILQDQRALFIAVGEHYDTRGDKGSSRGFRPRAASLRIAESGEYNGTGSGLSIDGRERLEYLCRERRVLEGSERAVLEAVPDSRSVGLERKKSGGFTRRQAIICLKHDQLSTQERRQLYCNSKKPFLYKLISSKLQANLPQSGDLDSDDDSNSENEGSNDSDSTSGDVDLLNKDASSGILHSEGPEDSDIQINKDVIRKQKYTKRAHAVASAACSMIHYASNRRINGFQLKNSLVFFACGMTERLNNYLHYIGLACSQGVAHSAINSLGLHAEKALQDKFKAPSVFAPLICIDNVDFEEKVHMKSISKKNRAFHGTWGYLHTINPMLLSQVPHEHLSLKCYKDAMREYSKRTIKPAIFFPSVEETIHFKLVMKSQIAHVATKYVTTCTSRIRPVNLDVPPIDPITPSIPDITMLKLMMASDNSSSGIADVLEGITQQANIPPSIFFSELRVLEGDLATCSLIESLRALRRPNNYPHESLENNFTLLGASHVLWNFAQALNLLHHGNNTKSSNTGVWRLLAALGIPSDQPTSKKDFNLMIANMRRVHYATILSMIMATKETSNRILTEEKEEMTPGDIDDLVDKVYEKFMSVNALEKAKEDKDHRLTNLMLQVRDFATVVECDNAMRTGEIGRVLSMWRLWSVMAHSIKGLNKYGIQLPRMLLLLTEALPEGLQKVLRHSLLISPTGRPGHFVAKDFYLELQNYWLKYFFNRTGTGTKILRLVDKISINVPTLQKILRDAQGESGKKQIYQSHKCKMSLVDLNSFLRMAEQYNLCCVKEGRKMKNLKEATTDVLSKGFSSLQEDYACGGIKIQKFNPSTVLDHPDENAGDEGQL</sequence>
<evidence type="ECO:0000259" key="2">
    <source>
        <dbReference type="Pfam" id="PF20231"/>
    </source>
</evidence>
<dbReference type="Pfam" id="PF20231">
    <property type="entry name" value="DUF6589"/>
    <property type="match status" value="1"/>
</dbReference>
<dbReference type="EMBL" id="PGCI01000236">
    <property type="protein sequence ID" value="PLW32755.1"/>
    <property type="molecule type" value="Genomic_DNA"/>
</dbReference>
<feature type="region of interest" description="Disordered" evidence="1">
    <location>
        <begin position="234"/>
        <end position="263"/>
    </location>
</feature>
<gene>
    <name evidence="3" type="ORF">PCASD_12418</name>
</gene>